<comment type="caution">
    <text evidence="2">The sequence shown here is derived from an EMBL/GenBank/DDBJ whole genome shotgun (WGS) entry which is preliminary data.</text>
</comment>
<organism evidence="2 3">
    <name type="scientific">Ficus carica</name>
    <name type="common">Common fig</name>
    <dbReference type="NCBI Taxonomy" id="3494"/>
    <lineage>
        <taxon>Eukaryota</taxon>
        <taxon>Viridiplantae</taxon>
        <taxon>Streptophyta</taxon>
        <taxon>Embryophyta</taxon>
        <taxon>Tracheophyta</taxon>
        <taxon>Spermatophyta</taxon>
        <taxon>Magnoliopsida</taxon>
        <taxon>eudicotyledons</taxon>
        <taxon>Gunneridae</taxon>
        <taxon>Pentapetalae</taxon>
        <taxon>rosids</taxon>
        <taxon>fabids</taxon>
        <taxon>Rosales</taxon>
        <taxon>Moraceae</taxon>
        <taxon>Ficeae</taxon>
        <taxon>Ficus</taxon>
    </lineage>
</organism>
<dbReference type="Proteomes" id="UP001187192">
    <property type="component" value="Unassembled WGS sequence"/>
</dbReference>
<keyword evidence="1" id="KW-0812">Transmembrane</keyword>
<dbReference type="AlphaFoldDB" id="A0AA88DAV2"/>
<keyword evidence="1" id="KW-0472">Membrane</keyword>
<feature type="transmembrane region" description="Helical" evidence="1">
    <location>
        <begin position="59"/>
        <end position="77"/>
    </location>
</feature>
<dbReference type="EMBL" id="BTGU01000041">
    <property type="protein sequence ID" value="GMN52403.1"/>
    <property type="molecule type" value="Genomic_DNA"/>
</dbReference>
<keyword evidence="3" id="KW-1185">Reference proteome</keyword>
<gene>
    <name evidence="2" type="ORF">TIFTF001_021546</name>
</gene>
<evidence type="ECO:0000313" key="3">
    <source>
        <dbReference type="Proteomes" id="UP001187192"/>
    </source>
</evidence>
<accession>A0AA88DAV2</accession>
<proteinExistence type="predicted"/>
<keyword evidence="1" id="KW-1133">Transmembrane helix</keyword>
<reference evidence="2" key="1">
    <citation type="submission" date="2023-07" db="EMBL/GenBank/DDBJ databases">
        <title>draft genome sequence of fig (Ficus carica).</title>
        <authorList>
            <person name="Takahashi T."/>
            <person name="Nishimura K."/>
        </authorList>
    </citation>
    <scope>NUCLEOTIDE SEQUENCE</scope>
</reference>
<dbReference type="Gramene" id="FCD_00029928-RA">
    <property type="protein sequence ID" value="FCD_00029928-RA:cds"/>
    <property type="gene ID" value="FCD_00029928"/>
</dbReference>
<evidence type="ECO:0000313" key="2">
    <source>
        <dbReference type="EMBL" id="GMN52403.1"/>
    </source>
</evidence>
<protein>
    <submittedName>
        <fullName evidence="2">Uncharacterized protein</fullName>
    </submittedName>
</protein>
<sequence>MESQRPGNFAIETVESNDKTLFDNDGREKRTEGRFGYMARLPLEMHIAQNKIPKYSRRWVGLILLSGACLIVSFLAASESIQGIITDLKTYRPFMS</sequence>
<evidence type="ECO:0000256" key="1">
    <source>
        <dbReference type="SAM" id="Phobius"/>
    </source>
</evidence>
<name>A0AA88DAV2_FICCA</name>